<organism evidence="2 3">
    <name type="scientific">Halorussus aquaticus</name>
    <dbReference type="NCBI Taxonomy" id="2953748"/>
    <lineage>
        <taxon>Archaea</taxon>
        <taxon>Methanobacteriati</taxon>
        <taxon>Methanobacteriota</taxon>
        <taxon>Stenosarchaea group</taxon>
        <taxon>Halobacteria</taxon>
        <taxon>Halobacteriales</taxon>
        <taxon>Haladaptataceae</taxon>
        <taxon>Halorussus</taxon>
    </lineage>
</organism>
<evidence type="ECO:0008006" key="4">
    <source>
        <dbReference type="Google" id="ProtNLM"/>
    </source>
</evidence>
<dbReference type="EMBL" id="JBHSHT010000002">
    <property type="protein sequence ID" value="MFC4825598.1"/>
    <property type="molecule type" value="Genomic_DNA"/>
</dbReference>
<protein>
    <recommendedName>
        <fullName evidence="4">Small CPxCG-related zinc finger protein</fullName>
    </recommendedName>
</protein>
<name>A0ABD5Q4Q2_9EURY</name>
<proteinExistence type="predicted"/>
<evidence type="ECO:0000256" key="1">
    <source>
        <dbReference type="SAM" id="MobiDB-lite"/>
    </source>
</evidence>
<gene>
    <name evidence="2" type="ORF">ACFO9K_15170</name>
</gene>
<evidence type="ECO:0000313" key="3">
    <source>
        <dbReference type="Proteomes" id="UP001595945"/>
    </source>
</evidence>
<keyword evidence="3" id="KW-1185">Reference proteome</keyword>
<feature type="region of interest" description="Disordered" evidence="1">
    <location>
        <begin position="1"/>
        <end position="39"/>
    </location>
</feature>
<dbReference type="GeneID" id="73043681"/>
<comment type="caution">
    <text evidence="2">The sequence shown here is derived from an EMBL/GenBank/DDBJ whole genome shotgun (WGS) entry which is preliminary data.</text>
</comment>
<dbReference type="AlphaFoldDB" id="A0ABD5Q4Q2"/>
<reference evidence="2 3" key="1">
    <citation type="journal article" date="2019" name="Int. J. Syst. Evol. Microbiol.">
        <title>The Global Catalogue of Microorganisms (GCM) 10K type strain sequencing project: providing services to taxonomists for standard genome sequencing and annotation.</title>
        <authorList>
            <consortium name="The Broad Institute Genomics Platform"/>
            <consortium name="The Broad Institute Genome Sequencing Center for Infectious Disease"/>
            <person name="Wu L."/>
            <person name="Ma J."/>
        </authorList>
    </citation>
    <scope>NUCLEOTIDE SEQUENCE [LARGE SCALE GENOMIC DNA]</scope>
    <source>
        <strain evidence="2 3">XZYJ18</strain>
    </source>
</reference>
<dbReference type="RefSeq" id="WP_254268751.1">
    <property type="nucleotide sequence ID" value="NZ_CP100400.1"/>
</dbReference>
<sequence length="76" mass="8159">MKSLSQWVGAVGERVRRTGGRAGTTSDSGATRRDESRSSLFRCPDCEAVYIATDKDTCSTCETTVQRVPSTPAETA</sequence>
<evidence type="ECO:0000313" key="2">
    <source>
        <dbReference type="EMBL" id="MFC4825598.1"/>
    </source>
</evidence>
<dbReference type="Proteomes" id="UP001595945">
    <property type="component" value="Unassembled WGS sequence"/>
</dbReference>
<accession>A0ABD5Q4Q2</accession>